<feature type="compositionally biased region" description="Basic and acidic residues" evidence="1">
    <location>
        <begin position="11"/>
        <end position="39"/>
    </location>
</feature>
<comment type="caution">
    <text evidence="2">The sequence shown here is derived from an EMBL/GenBank/DDBJ whole genome shotgun (WGS) entry which is preliminary data.</text>
</comment>
<name>A0A8X6QC45_NEPPI</name>
<dbReference type="Proteomes" id="UP000887013">
    <property type="component" value="Unassembled WGS sequence"/>
</dbReference>
<reference evidence="2" key="1">
    <citation type="submission" date="2020-08" db="EMBL/GenBank/DDBJ databases">
        <title>Multicomponent nature underlies the extraordinary mechanical properties of spider dragline silk.</title>
        <authorList>
            <person name="Kono N."/>
            <person name="Nakamura H."/>
            <person name="Mori M."/>
            <person name="Yoshida Y."/>
            <person name="Ohtoshi R."/>
            <person name="Malay A.D."/>
            <person name="Moran D.A.P."/>
            <person name="Tomita M."/>
            <person name="Numata K."/>
            <person name="Arakawa K."/>
        </authorList>
    </citation>
    <scope>NUCLEOTIDE SEQUENCE</scope>
</reference>
<evidence type="ECO:0000313" key="3">
    <source>
        <dbReference type="Proteomes" id="UP000887013"/>
    </source>
</evidence>
<evidence type="ECO:0000313" key="2">
    <source>
        <dbReference type="EMBL" id="GFU13527.1"/>
    </source>
</evidence>
<evidence type="ECO:0000256" key="1">
    <source>
        <dbReference type="SAM" id="MobiDB-lite"/>
    </source>
</evidence>
<organism evidence="2 3">
    <name type="scientific">Nephila pilipes</name>
    <name type="common">Giant wood spider</name>
    <name type="synonym">Nephila maculata</name>
    <dbReference type="NCBI Taxonomy" id="299642"/>
    <lineage>
        <taxon>Eukaryota</taxon>
        <taxon>Metazoa</taxon>
        <taxon>Ecdysozoa</taxon>
        <taxon>Arthropoda</taxon>
        <taxon>Chelicerata</taxon>
        <taxon>Arachnida</taxon>
        <taxon>Araneae</taxon>
        <taxon>Araneomorphae</taxon>
        <taxon>Entelegynae</taxon>
        <taxon>Araneoidea</taxon>
        <taxon>Nephilidae</taxon>
        <taxon>Nephila</taxon>
    </lineage>
</organism>
<proteinExistence type="predicted"/>
<dbReference type="AlphaFoldDB" id="A0A8X6QC45"/>
<protein>
    <submittedName>
        <fullName evidence="2">Uncharacterized protein</fullName>
    </submittedName>
</protein>
<sequence>MKNTTYADICNPDKEIQENPIETQEKSKRNNPTEEKQDPENFTFIDAVKEIQYLFRSFPNLPESCKKMKSTDKIIDKLNIFMQGIAASLP</sequence>
<gene>
    <name evidence="2" type="ORF">NPIL_435301</name>
</gene>
<accession>A0A8X6QC45</accession>
<keyword evidence="3" id="KW-1185">Reference proteome</keyword>
<dbReference type="EMBL" id="BMAW01125692">
    <property type="protein sequence ID" value="GFU13527.1"/>
    <property type="molecule type" value="Genomic_DNA"/>
</dbReference>
<feature type="region of interest" description="Disordered" evidence="1">
    <location>
        <begin position="1"/>
        <end position="40"/>
    </location>
</feature>
<dbReference type="OrthoDB" id="6473680at2759"/>